<proteinExistence type="predicted"/>
<name>A0A437NVR1_9HYPH</name>
<organism evidence="2 3">
    <name type="scientific">Methylobacterium oryzihabitans</name>
    <dbReference type="NCBI Taxonomy" id="2499852"/>
    <lineage>
        <taxon>Bacteria</taxon>
        <taxon>Pseudomonadati</taxon>
        <taxon>Pseudomonadota</taxon>
        <taxon>Alphaproteobacteria</taxon>
        <taxon>Hyphomicrobiales</taxon>
        <taxon>Methylobacteriaceae</taxon>
        <taxon>Methylobacterium</taxon>
    </lineage>
</organism>
<reference evidence="2 3" key="1">
    <citation type="submission" date="2019-01" db="EMBL/GenBank/DDBJ databases">
        <authorList>
            <person name="Chen W.-M."/>
        </authorList>
    </citation>
    <scope>NUCLEOTIDE SEQUENCE [LARGE SCALE GENOMIC DNA]</scope>
    <source>
        <strain evidence="2 3">TER-1</strain>
    </source>
</reference>
<sequence>MPPERSDADELEPGEVAGLPRPREQGALVGQESAERAFREAIGSGRLHHAWLLGGPRGIGKATLAFRVARHLLAHGAGRGTPDSLDVPAGHPVARQVAGLSHPNLVLLRRQRAPGAKTVGTQITVDAARRALHLFAETSADAGYRICVVDCAEELNLASANALLKLIEEPPPRALFLIVSHAPGRLLPTIRSRCRRLALRPLAEAEVLRVLAGFHPPGGAQAPEALARAAALSEGSVARAVDLLDPGTLAVVDEVEALIAGGGRTDWRRVLSLAERLSAREAEAHYAVALDTLQRHLSAEIGRRLAAPPGELAALAEASERIARAAREAQTYNLDKRPVLLGAFGEMAALG</sequence>
<keyword evidence="3" id="KW-1185">Reference proteome</keyword>
<evidence type="ECO:0000256" key="1">
    <source>
        <dbReference type="SAM" id="MobiDB-lite"/>
    </source>
</evidence>
<dbReference type="GO" id="GO:0006261">
    <property type="term" value="P:DNA-templated DNA replication"/>
    <property type="evidence" value="ECO:0007669"/>
    <property type="project" value="TreeGrafter"/>
</dbReference>
<comment type="caution">
    <text evidence="2">The sequence shown here is derived from an EMBL/GenBank/DDBJ whole genome shotgun (WGS) entry which is preliminary data.</text>
</comment>
<protein>
    <submittedName>
        <fullName evidence="2">DNA polymerase III subunit delta</fullName>
        <ecNumber evidence="2">2.7.7.7</ecNumber>
    </submittedName>
</protein>
<feature type="region of interest" description="Disordered" evidence="1">
    <location>
        <begin position="1"/>
        <end position="26"/>
    </location>
</feature>
<dbReference type="SUPFAM" id="SSF52540">
    <property type="entry name" value="P-loop containing nucleoside triphosphate hydrolases"/>
    <property type="match status" value="1"/>
</dbReference>
<gene>
    <name evidence="2" type="ORF">EOE48_25140</name>
</gene>
<dbReference type="PANTHER" id="PTHR11669:SF8">
    <property type="entry name" value="DNA POLYMERASE III SUBUNIT DELTA"/>
    <property type="match status" value="1"/>
</dbReference>
<dbReference type="GO" id="GO:0003887">
    <property type="term" value="F:DNA-directed DNA polymerase activity"/>
    <property type="evidence" value="ECO:0007669"/>
    <property type="project" value="UniProtKB-EC"/>
</dbReference>
<dbReference type="PANTHER" id="PTHR11669">
    <property type="entry name" value="REPLICATION FACTOR C / DNA POLYMERASE III GAMMA-TAU SUBUNIT"/>
    <property type="match status" value="1"/>
</dbReference>
<dbReference type="GO" id="GO:0009360">
    <property type="term" value="C:DNA polymerase III complex"/>
    <property type="evidence" value="ECO:0007669"/>
    <property type="project" value="TreeGrafter"/>
</dbReference>
<dbReference type="NCBIfam" id="NF005677">
    <property type="entry name" value="PRK07471.1"/>
    <property type="match status" value="1"/>
</dbReference>
<dbReference type="InterPro" id="IPR027417">
    <property type="entry name" value="P-loop_NTPase"/>
</dbReference>
<dbReference type="EMBL" id="SACP01000037">
    <property type="protein sequence ID" value="RVU14019.1"/>
    <property type="molecule type" value="Genomic_DNA"/>
</dbReference>
<dbReference type="EC" id="2.7.7.7" evidence="2"/>
<accession>A0A437NVR1</accession>
<evidence type="ECO:0000313" key="2">
    <source>
        <dbReference type="EMBL" id="RVU14019.1"/>
    </source>
</evidence>
<keyword evidence="2" id="KW-0548">Nucleotidyltransferase</keyword>
<evidence type="ECO:0000313" key="3">
    <source>
        <dbReference type="Proteomes" id="UP000286997"/>
    </source>
</evidence>
<dbReference type="Proteomes" id="UP000286997">
    <property type="component" value="Unassembled WGS sequence"/>
</dbReference>
<dbReference type="OrthoDB" id="9811073at2"/>
<dbReference type="InterPro" id="IPR050238">
    <property type="entry name" value="DNA_Rep/Repair_Clamp_Loader"/>
</dbReference>
<dbReference type="Gene3D" id="3.40.50.300">
    <property type="entry name" value="P-loop containing nucleotide triphosphate hydrolases"/>
    <property type="match status" value="1"/>
</dbReference>
<dbReference type="AlphaFoldDB" id="A0A437NVR1"/>
<dbReference type="RefSeq" id="WP_127733627.1">
    <property type="nucleotide sequence ID" value="NZ_SACP01000037.1"/>
</dbReference>
<keyword evidence="2" id="KW-0808">Transferase</keyword>
<dbReference type="Pfam" id="PF13177">
    <property type="entry name" value="DNA_pol3_delta2"/>
    <property type="match status" value="1"/>
</dbReference>